<dbReference type="AlphaFoldDB" id="A0A6N2L4F4"/>
<gene>
    <name evidence="1" type="ORF">SVIM_LOCUS176399</name>
</gene>
<proteinExistence type="predicted"/>
<organism evidence="1">
    <name type="scientific">Salix viminalis</name>
    <name type="common">Common osier</name>
    <name type="synonym">Basket willow</name>
    <dbReference type="NCBI Taxonomy" id="40686"/>
    <lineage>
        <taxon>Eukaryota</taxon>
        <taxon>Viridiplantae</taxon>
        <taxon>Streptophyta</taxon>
        <taxon>Embryophyta</taxon>
        <taxon>Tracheophyta</taxon>
        <taxon>Spermatophyta</taxon>
        <taxon>Magnoliopsida</taxon>
        <taxon>eudicotyledons</taxon>
        <taxon>Gunneridae</taxon>
        <taxon>Pentapetalae</taxon>
        <taxon>rosids</taxon>
        <taxon>fabids</taxon>
        <taxon>Malpighiales</taxon>
        <taxon>Salicaceae</taxon>
        <taxon>Saliceae</taxon>
        <taxon>Salix</taxon>
    </lineage>
</organism>
<sequence length="16" mass="1920">MRSHLHLTINDRGLEK</sequence>
<dbReference type="EMBL" id="CAADRP010001112">
    <property type="protein sequence ID" value="VFU35498.1"/>
    <property type="molecule type" value="Genomic_DNA"/>
</dbReference>
<name>A0A6N2L4F4_SALVM</name>
<protein>
    <submittedName>
        <fullName evidence="1">Uncharacterized protein</fullName>
    </submittedName>
</protein>
<reference evidence="1" key="1">
    <citation type="submission" date="2019-03" db="EMBL/GenBank/DDBJ databases">
        <authorList>
            <person name="Mank J."/>
            <person name="Almeida P."/>
        </authorList>
    </citation>
    <scope>NUCLEOTIDE SEQUENCE</scope>
    <source>
        <strain evidence="1">78183</strain>
    </source>
</reference>
<evidence type="ECO:0000313" key="1">
    <source>
        <dbReference type="EMBL" id="VFU35498.1"/>
    </source>
</evidence>
<accession>A0A6N2L4F4</accession>